<dbReference type="CDD" id="cd04475">
    <property type="entry name" value="RPA1_DBD_B"/>
    <property type="match status" value="1"/>
</dbReference>
<feature type="compositionally biased region" description="Low complexity" evidence="10">
    <location>
        <begin position="183"/>
        <end position="207"/>
    </location>
</feature>
<evidence type="ECO:0000256" key="9">
    <source>
        <dbReference type="RuleBase" id="RU364130"/>
    </source>
</evidence>
<name>A0A0G4EPN3_VITBC</name>
<keyword evidence="7 9" id="KW-0238">DNA-binding</keyword>
<feature type="region of interest" description="Disordered" evidence="10">
    <location>
        <begin position="728"/>
        <end position="771"/>
    </location>
</feature>
<accession>A0A0G4EPN3</accession>
<evidence type="ECO:0000256" key="2">
    <source>
        <dbReference type="ARBA" id="ARBA00005690"/>
    </source>
</evidence>
<dbReference type="Pfam" id="PF16900">
    <property type="entry name" value="REPA_OB_2"/>
    <property type="match status" value="1"/>
</dbReference>
<feature type="region of interest" description="Disordered" evidence="10">
    <location>
        <begin position="125"/>
        <end position="257"/>
    </location>
</feature>
<comment type="subcellular location">
    <subcellularLocation>
        <location evidence="1 9">Nucleus</location>
    </subcellularLocation>
</comment>
<evidence type="ECO:0000259" key="11">
    <source>
        <dbReference type="Pfam" id="PF08646"/>
    </source>
</evidence>
<feature type="compositionally biased region" description="Low complexity" evidence="10">
    <location>
        <begin position="732"/>
        <end position="745"/>
    </location>
</feature>
<evidence type="ECO:0000256" key="7">
    <source>
        <dbReference type="ARBA" id="ARBA00023125"/>
    </source>
</evidence>
<dbReference type="FunFam" id="2.40.50.140:FF:000064">
    <property type="entry name" value="Replication protein A subunit"/>
    <property type="match status" value="1"/>
</dbReference>
<feature type="compositionally biased region" description="Low complexity" evidence="10">
    <location>
        <begin position="224"/>
        <end position="240"/>
    </location>
</feature>
<evidence type="ECO:0000256" key="4">
    <source>
        <dbReference type="ARBA" id="ARBA00022723"/>
    </source>
</evidence>
<dbReference type="PANTHER" id="PTHR47165">
    <property type="entry name" value="OS03G0429900 PROTEIN"/>
    <property type="match status" value="1"/>
</dbReference>
<evidence type="ECO:0000256" key="6">
    <source>
        <dbReference type="ARBA" id="ARBA00022833"/>
    </source>
</evidence>
<dbReference type="AlphaFoldDB" id="A0A0G4EPN3"/>
<dbReference type="GO" id="GO:0006310">
    <property type="term" value="P:DNA recombination"/>
    <property type="evidence" value="ECO:0007669"/>
    <property type="project" value="InterPro"/>
</dbReference>
<dbReference type="GO" id="GO:0003677">
    <property type="term" value="F:DNA binding"/>
    <property type="evidence" value="ECO:0007669"/>
    <property type="project" value="UniProtKB-KW"/>
</dbReference>
<keyword evidence="14" id="KW-1185">Reference proteome</keyword>
<feature type="compositionally biased region" description="Gly residues" evidence="10">
    <location>
        <begin position="241"/>
        <end position="257"/>
    </location>
</feature>
<dbReference type="Gene3D" id="2.40.50.140">
    <property type="entry name" value="Nucleic acid-binding proteins"/>
    <property type="match status" value="3"/>
</dbReference>
<dbReference type="Proteomes" id="UP000041254">
    <property type="component" value="Unassembled WGS sequence"/>
</dbReference>
<keyword evidence="6 9" id="KW-0862">Zinc</keyword>
<dbReference type="SUPFAM" id="SSF50249">
    <property type="entry name" value="Nucleic acid-binding proteins"/>
    <property type="match status" value="3"/>
</dbReference>
<evidence type="ECO:0000313" key="14">
    <source>
        <dbReference type="Proteomes" id="UP000041254"/>
    </source>
</evidence>
<dbReference type="GO" id="GO:0005634">
    <property type="term" value="C:nucleus"/>
    <property type="evidence" value="ECO:0007669"/>
    <property type="project" value="UniProtKB-SubCell"/>
</dbReference>
<dbReference type="NCBIfam" id="TIGR00617">
    <property type="entry name" value="rpa1"/>
    <property type="match status" value="1"/>
</dbReference>
<dbReference type="InParanoid" id="A0A0G4EPN3"/>
<evidence type="ECO:0000256" key="3">
    <source>
        <dbReference type="ARBA" id="ARBA00022705"/>
    </source>
</evidence>
<dbReference type="GO" id="GO:0006260">
    <property type="term" value="P:DNA replication"/>
    <property type="evidence" value="ECO:0007669"/>
    <property type="project" value="UniProtKB-KW"/>
</dbReference>
<dbReference type="InterPro" id="IPR031657">
    <property type="entry name" value="REPA_OB_2"/>
</dbReference>
<dbReference type="OMA" id="CATISFM"/>
<feature type="compositionally biased region" description="Low complexity" evidence="10">
    <location>
        <begin position="132"/>
        <end position="142"/>
    </location>
</feature>
<dbReference type="PANTHER" id="PTHR47165:SF4">
    <property type="entry name" value="OS03G0429900 PROTEIN"/>
    <property type="match status" value="1"/>
</dbReference>
<dbReference type="EMBL" id="CDMY01000282">
    <property type="protein sequence ID" value="CEL99521.1"/>
    <property type="molecule type" value="Genomic_DNA"/>
</dbReference>
<gene>
    <name evidence="13" type="ORF">Vbra_20661</name>
</gene>
<dbReference type="CDD" id="cd04476">
    <property type="entry name" value="RPA1_DBD_C"/>
    <property type="match status" value="1"/>
</dbReference>
<organism evidence="13 14">
    <name type="scientific">Vitrella brassicaformis (strain CCMP3155)</name>
    <dbReference type="NCBI Taxonomy" id="1169540"/>
    <lineage>
        <taxon>Eukaryota</taxon>
        <taxon>Sar</taxon>
        <taxon>Alveolata</taxon>
        <taxon>Colpodellida</taxon>
        <taxon>Vitrellaceae</taxon>
        <taxon>Vitrella</taxon>
    </lineage>
</organism>
<dbReference type="STRING" id="1169540.A0A0G4EPN3"/>
<keyword evidence="8 9" id="KW-0539">Nucleus</keyword>
<feature type="domain" description="Replication protein A OB" evidence="12">
    <location>
        <begin position="390"/>
        <end position="488"/>
    </location>
</feature>
<dbReference type="OrthoDB" id="1751331at2759"/>
<dbReference type="PhylomeDB" id="A0A0G4EPN3"/>
<dbReference type="GO" id="GO:0008270">
    <property type="term" value="F:zinc ion binding"/>
    <property type="evidence" value="ECO:0007669"/>
    <property type="project" value="UniProtKB-KW"/>
</dbReference>
<dbReference type="InterPro" id="IPR047192">
    <property type="entry name" value="Euk_RPA1_DBD_C"/>
</dbReference>
<evidence type="ECO:0000256" key="5">
    <source>
        <dbReference type="ARBA" id="ARBA00022771"/>
    </source>
</evidence>
<evidence type="ECO:0000313" key="13">
    <source>
        <dbReference type="EMBL" id="CEL99521.1"/>
    </source>
</evidence>
<dbReference type="FunFam" id="2.40.50.140:FF:000041">
    <property type="entry name" value="Replication protein A subunit"/>
    <property type="match status" value="1"/>
</dbReference>
<keyword evidence="3 9" id="KW-0235">DNA replication</keyword>
<feature type="compositionally biased region" description="Gly residues" evidence="10">
    <location>
        <begin position="208"/>
        <end position="223"/>
    </location>
</feature>
<dbReference type="CDD" id="cd04474">
    <property type="entry name" value="RPA1_DBD_A"/>
    <property type="match status" value="1"/>
</dbReference>
<evidence type="ECO:0000256" key="10">
    <source>
        <dbReference type="SAM" id="MobiDB-lite"/>
    </source>
</evidence>
<keyword evidence="4 9" id="KW-0479">Metal-binding</keyword>
<proteinExistence type="inferred from homology"/>
<dbReference type="GO" id="GO:0006281">
    <property type="term" value="P:DNA repair"/>
    <property type="evidence" value="ECO:0007669"/>
    <property type="project" value="InterPro"/>
</dbReference>
<feature type="domain" description="Replication factor A C-terminal" evidence="11">
    <location>
        <begin position="569"/>
        <end position="699"/>
    </location>
</feature>
<keyword evidence="5 9" id="KW-0863">Zinc-finger</keyword>
<evidence type="ECO:0000256" key="1">
    <source>
        <dbReference type="ARBA" id="ARBA00004123"/>
    </source>
</evidence>
<comment type="similarity">
    <text evidence="2 9">Belongs to the replication factor A protein 1 family.</text>
</comment>
<dbReference type="InterPro" id="IPR013955">
    <property type="entry name" value="Rep_factor-A_C"/>
</dbReference>
<dbReference type="Pfam" id="PF08646">
    <property type="entry name" value="Rep_fac-A_C"/>
    <property type="match status" value="1"/>
</dbReference>
<sequence>MRAQKLKLKKWNVCRKNECICPARGILGHCRRIYMELVPRFNEQTTEGLVRVVEAQHKPDKNVTLLKVIARQGETQPRAMVIPDNALAHFGEVNVGDYVHFQQCSLKARPNPDGSQGQPLIILGSYTVYPGSPDADPIDSAAAPPPPHHHHQQQQEEEEAAEDVSASPVAPAPVPLQHRNPFGGRPRPAAAAAANPYQQQQQQQQQGVRGGRGGMMGGGGPGRPGVLVGRPGRPPMAAGARGRGGGPQRGGFQGNMGGGPIARSQGAQYVSISELNPWQQRWTFKARCSLKSDMRSFTNARGDGKLFSANFVDADSEIKGTFFGAAADRFFNVLEMGKVYRVSRGVIKQTNTRFNKLKHPYEITFDTSTMIEEVDDDQDIPQNNFEFVKIADLAQREDGDTVDVVAAVTYIGDRRTITTRKGEERQTQKVGLVDDSMAEIEITFWGDKCGELDALDPNTAQHVVAIKGARVSAFSGKSLNTSHSTIIFYDPQDIPEAQTIYQWLEGRAGDLSGVNKLTGGGPGGYRGPWRGSIAELEEANQAASAALNDKGVDHQIILKIHDITANNRPPYYLACPECKRKVEPQDENKFSCNQCQKTIEHKNPRYILPLHLMDHSKMAIYATAFDETAKVILGIDAAALEPLYEAGQNEGDPTYEGYITEATHKSYHMSIRSKMETYNDQTRVKHTVTYLEEWTQEKRAREGNSLLDLLEEELNDPNIANQLYYNTGQEGGAPDPAAAAAAAANDMDDGGVDQGEVQWDQYGEGEGDMAD</sequence>
<evidence type="ECO:0000256" key="8">
    <source>
        <dbReference type="ARBA" id="ARBA00023242"/>
    </source>
</evidence>
<dbReference type="InterPro" id="IPR012340">
    <property type="entry name" value="NA-bd_OB-fold"/>
</dbReference>
<dbReference type="VEuPathDB" id="CryptoDB:Vbra_20661"/>
<evidence type="ECO:0000259" key="12">
    <source>
        <dbReference type="Pfam" id="PF16900"/>
    </source>
</evidence>
<dbReference type="InterPro" id="IPR004591">
    <property type="entry name" value="Rfa1"/>
</dbReference>
<reference evidence="13 14" key="1">
    <citation type="submission" date="2014-11" db="EMBL/GenBank/DDBJ databases">
        <authorList>
            <person name="Zhu J."/>
            <person name="Qi W."/>
            <person name="Song R."/>
        </authorList>
    </citation>
    <scope>NUCLEOTIDE SEQUENCE [LARGE SCALE GENOMIC DNA]</scope>
</reference>
<protein>
    <recommendedName>
        <fullName evidence="9">Replication protein A subunit</fullName>
    </recommendedName>
</protein>